<sequence>MQIIIKYFGQLTEITHIEEETLEVSGTYIYELLETLYRKYNTLKTKDFQVAQNQELVSKETKLTGAEIALLPPFAGG</sequence>
<dbReference type="Proteomes" id="UP000199439">
    <property type="component" value="Unassembled WGS sequence"/>
</dbReference>
<dbReference type="RefSeq" id="WP_092850277.1">
    <property type="nucleotide sequence ID" value="NZ_FOMI01000003.1"/>
</dbReference>
<dbReference type="OrthoDB" id="1191081at2"/>
<dbReference type="SUPFAM" id="SSF54285">
    <property type="entry name" value="MoaD/ThiS"/>
    <property type="match status" value="1"/>
</dbReference>
<evidence type="ECO:0000313" key="2">
    <source>
        <dbReference type="Proteomes" id="UP000199439"/>
    </source>
</evidence>
<dbReference type="AlphaFoldDB" id="A0A1I1P4L4"/>
<dbReference type="CDD" id="cd00754">
    <property type="entry name" value="Ubl_MoaD"/>
    <property type="match status" value="1"/>
</dbReference>
<dbReference type="Pfam" id="PF02597">
    <property type="entry name" value="ThiS"/>
    <property type="match status" value="1"/>
</dbReference>
<dbReference type="InterPro" id="IPR003749">
    <property type="entry name" value="ThiS/MoaD-like"/>
</dbReference>
<accession>A0A1I1P4L4</accession>
<dbReference type="EMBL" id="FOMI01000003">
    <property type="protein sequence ID" value="SFD04715.1"/>
    <property type="molecule type" value="Genomic_DNA"/>
</dbReference>
<organism evidence="1 2">
    <name type="scientific">Algibacter pectinivorans</name>
    <dbReference type="NCBI Taxonomy" id="870482"/>
    <lineage>
        <taxon>Bacteria</taxon>
        <taxon>Pseudomonadati</taxon>
        <taxon>Bacteroidota</taxon>
        <taxon>Flavobacteriia</taxon>
        <taxon>Flavobacteriales</taxon>
        <taxon>Flavobacteriaceae</taxon>
        <taxon>Algibacter</taxon>
    </lineage>
</organism>
<dbReference type="InterPro" id="IPR012675">
    <property type="entry name" value="Beta-grasp_dom_sf"/>
</dbReference>
<keyword evidence="2" id="KW-1185">Reference proteome</keyword>
<gene>
    <name evidence="1" type="ORF">SAMN04487987_103168</name>
</gene>
<reference evidence="2" key="1">
    <citation type="submission" date="2016-10" db="EMBL/GenBank/DDBJ databases">
        <authorList>
            <person name="Varghese N."/>
            <person name="Submissions S."/>
        </authorList>
    </citation>
    <scope>NUCLEOTIDE SEQUENCE [LARGE SCALE GENOMIC DNA]</scope>
    <source>
        <strain evidence="2">DSM 25730</strain>
    </source>
</reference>
<proteinExistence type="predicted"/>
<dbReference type="Gene3D" id="3.10.20.30">
    <property type="match status" value="1"/>
</dbReference>
<name>A0A1I1P4L4_9FLAO</name>
<dbReference type="STRING" id="870482.SAMN04487987_103168"/>
<evidence type="ECO:0000313" key="1">
    <source>
        <dbReference type="EMBL" id="SFD04715.1"/>
    </source>
</evidence>
<protein>
    <submittedName>
        <fullName evidence="1">Molybdopterin synthase sulfur carrier subunit</fullName>
    </submittedName>
</protein>
<dbReference type="InterPro" id="IPR016155">
    <property type="entry name" value="Mopterin_synth/thiamin_S_b"/>
</dbReference>